<dbReference type="Proteomes" id="UP000094329">
    <property type="component" value="Unassembled WGS sequence"/>
</dbReference>
<gene>
    <name evidence="1" type="ORF">BGC07_06090</name>
</gene>
<name>A0ABX3A142_9GAMM</name>
<proteinExistence type="predicted"/>
<organism evidence="1 2">
    <name type="scientific">Piscirickettsia litoralis</name>
    <dbReference type="NCBI Taxonomy" id="1891921"/>
    <lineage>
        <taxon>Bacteria</taxon>
        <taxon>Pseudomonadati</taxon>
        <taxon>Pseudomonadota</taxon>
        <taxon>Gammaproteobacteria</taxon>
        <taxon>Thiotrichales</taxon>
        <taxon>Piscirickettsiaceae</taxon>
        <taxon>Piscirickettsia</taxon>
    </lineage>
</organism>
<protein>
    <submittedName>
        <fullName evidence="1">Uncharacterized protein</fullName>
    </submittedName>
</protein>
<comment type="caution">
    <text evidence="1">The sequence shown here is derived from an EMBL/GenBank/DDBJ whole genome shotgun (WGS) entry which is preliminary data.</text>
</comment>
<evidence type="ECO:0000313" key="2">
    <source>
        <dbReference type="Proteomes" id="UP000094329"/>
    </source>
</evidence>
<keyword evidence="2" id="KW-1185">Reference proteome</keyword>
<sequence length="84" mass="9890">MQKYAIIHLKIYLISLIDNFLLQSGYQESANRQLTNIFVTRFDGNLSVLKQTYKHGEECFFSSAKTQLLFIFLINTILWELQIL</sequence>
<reference evidence="1 2" key="1">
    <citation type="submission" date="2016-08" db="EMBL/GenBank/DDBJ databases">
        <title>Draft genome sequence of Candidatus Piscirickettsia litoralis, from seawater.</title>
        <authorList>
            <person name="Wan X."/>
            <person name="Lee A.J."/>
            <person name="Hou S."/>
            <person name="Donachie S.P."/>
        </authorList>
    </citation>
    <scope>NUCLEOTIDE SEQUENCE [LARGE SCALE GENOMIC DNA]</scope>
    <source>
        <strain evidence="1 2">Y2</strain>
    </source>
</reference>
<evidence type="ECO:0000313" key="1">
    <source>
        <dbReference type="EMBL" id="ODN42581.1"/>
    </source>
</evidence>
<accession>A0ABX3A142</accession>
<dbReference type="EMBL" id="MDTU01000001">
    <property type="protein sequence ID" value="ODN42581.1"/>
    <property type="molecule type" value="Genomic_DNA"/>
</dbReference>